<dbReference type="RefSeq" id="WP_151124608.1">
    <property type="nucleotide sequence ID" value="NZ_CP088081.1"/>
</dbReference>
<evidence type="ECO:0000256" key="1">
    <source>
        <dbReference type="SAM" id="SignalP"/>
    </source>
</evidence>
<feature type="chain" id="PRO_5024809663" evidence="1">
    <location>
        <begin position="21"/>
        <end position="190"/>
    </location>
</feature>
<gene>
    <name evidence="3" type="ORF">F7Q92_13255</name>
</gene>
<protein>
    <submittedName>
        <fullName evidence="3">Polyisoprenoid-binding protein</fullName>
    </submittedName>
</protein>
<feature type="signal peptide" evidence="1">
    <location>
        <begin position="1"/>
        <end position="20"/>
    </location>
</feature>
<dbReference type="Gene3D" id="2.40.128.110">
    <property type="entry name" value="Lipid/polyisoprenoid-binding, YceI-like"/>
    <property type="match status" value="1"/>
</dbReference>
<evidence type="ECO:0000313" key="3">
    <source>
        <dbReference type="EMBL" id="KAB0580629.1"/>
    </source>
</evidence>
<sequence>MKISLIATAAAALLATAAQAEPVTYKIEPTHTYATFEIMHFGTSTNRGRFDKKEGTVVLDKAAKTGKVDVTIDMSSIDSGYDAFNKHLMSAEIFDAAKYPTAQFVGDKFTFNGDKVTQIDGQLTLHGQTHPVTLKALNFNCYMNPMVKREVCGGDFEANLMRSQFGVDYGLNWGFPDNVRVVIQVEGVKQ</sequence>
<dbReference type="PANTHER" id="PTHR34406">
    <property type="entry name" value="PROTEIN YCEI"/>
    <property type="match status" value="1"/>
</dbReference>
<dbReference type="InterPro" id="IPR007372">
    <property type="entry name" value="Lipid/polyisoprenoid-bd_YceI"/>
</dbReference>
<dbReference type="EMBL" id="VZPB01000031">
    <property type="protein sequence ID" value="KAB0580629.1"/>
    <property type="molecule type" value="Genomic_DNA"/>
</dbReference>
<keyword evidence="4" id="KW-1185">Reference proteome</keyword>
<dbReference type="PANTHER" id="PTHR34406:SF2">
    <property type="entry name" value="PERIPLASMIC PROTEIN"/>
    <property type="match status" value="1"/>
</dbReference>
<accession>A0A643FBB5</accession>
<dbReference type="InterPro" id="IPR036761">
    <property type="entry name" value="TTHA0802/YceI-like_sf"/>
</dbReference>
<dbReference type="Pfam" id="PF04264">
    <property type="entry name" value="YceI"/>
    <property type="match status" value="1"/>
</dbReference>
<name>A0A643FBB5_IDEDE</name>
<evidence type="ECO:0000313" key="4">
    <source>
        <dbReference type="Proteomes" id="UP000430120"/>
    </source>
</evidence>
<dbReference type="SUPFAM" id="SSF101874">
    <property type="entry name" value="YceI-like"/>
    <property type="match status" value="1"/>
</dbReference>
<dbReference type="OrthoDB" id="9811006at2"/>
<organism evidence="3 4">
    <name type="scientific">Ideonella dechloratans</name>
    <dbReference type="NCBI Taxonomy" id="36863"/>
    <lineage>
        <taxon>Bacteria</taxon>
        <taxon>Pseudomonadati</taxon>
        <taxon>Pseudomonadota</taxon>
        <taxon>Betaproteobacteria</taxon>
        <taxon>Burkholderiales</taxon>
        <taxon>Sphaerotilaceae</taxon>
        <taxon>Ideonella</taxon>
    </lineage>
</organism>
<feature type="domain" description="Lipid/polyisoprenoid-binding YceI-like" evidence="2">
    <location>
        <begin position="24"/>
        <end position="188"/>
    </location>
</feature>
<evidence type="ECO:0000259" key="2">
    <source>
        <dbReference type="SMART" id="SM00867"/>
    </source>
</evidence>
<reference evidence="3 4" key="1">
    <citation type="submission" date="2019-09" db="EMBL/GenBank/DDBJ databases">
        <title>Draft genome sequences of 48 bacterial type strains from the CCUG.</title>
        <authorList>
            <person name="Tunovic T."/>
            <person name="Pineiro-Iglesias B."/>
            <person name="Unosson C."/>
            <person name="Inganas E."/>
            <person name="Ohlen M."/>
            <person name="Cardew S."/>
            <person name="Jensie-Markopoulos S."/>
            <person name="Salva-Serra F."/>
            <person name="Jaen-Luchoro D."/>
            <person name="Karlsson R."/>
            <person name="Svensson-Stadler L."/>
            <person name="Chun J."/>
            <person name="Moore E."/>
        </authorList>
    </citation>
    <scope>NUCLEOTIDE SEQUENCE [LARGE SCALE GENOMIC DNA]</scope>
    <source>
        <strain evidence="3 4">CCUG 30977</strain>
    </source>
</reference>
<comment type="caution">
    <text evidence="3">The sequence shown here is derived from an EMBL/GenBank/DDBJ whole genome shotgun (WGS) entry which is preliminary data.</text>
</comment>
<keyword evidence="1" id="KW-0732">Signal</keyword>
<dbReference type="AlphaFoldDB" id="A0A643FBB5"/>
<dbReference type="SMART" id="SM00867">
    <property type="entry name" value="YceI"/>
    <property type="match status" value="1"/>
</dbReference>
<dbReference type="Proteomes" id="UP000430120">
    <property type="component" value="Unassembled WGS sequence"/>
</dbReference>
<proteinExistence type="predicted"/>